<dbReference type="PROSITE" id="PS00636">
    <property type="entry name" value="DNAJ_1"/>
    <property type="match status" value="1"/>
</dbReference>
<dbReference type="AlphaFoldDB" id="K0SSJ7"/>
<dbReference type="InterPro" id="IPR018253">
    <property type="entry name" value="DnaJ_domain_CS"/>
</dbReference>
<dbReference type="EMBL" id="AGNL01011445">
    <property type="protein sequence ID" value="EJK68380.1"/>
    <property type="molecule type" value="Genomic_DNA"/>
</dbReference>
<keyword evidence="3" id="KW-1185">Reference proteome</keyword>
<proteinExistence type="predicted"/>
<gene>
    <name evidence="2" type="ORF">THAOC_10441</name>
</gene>
<dbReference type="InterPro" id="IPR001623">
    <property type="entry name" value="DnaJ_domain"/>
</dbReference>
<reference evidence="2 3" key="1">
    <citation type="journal article" date="2012" name="Genome Biol.">
        <title>Genome and low-iron response of an oceanic diatom adapted to chronic iron limitation.</title>
        <authorList>
            <person name="Lommer M."/>
            <person name="Specht M."/>
            <person name="Roy A.S."/>
            <person name="Kraemer L."/>
            <person name="Andreson R."/>
            <person name="Gutowska M.A."/>
            <person name="Wolf J."/>
            <person name="Bergner S.V."/>
            <person name="Schilhabel M.B."/>
            <person name="Klostermeier U.C."/>
            <person name="Beiko R.G."/>
            <person name="Rosenstiel P."/>
            <person name="Hippler M."/>
            <person name="Laroche J."/>
        </authorList>
    </citation>
    <scope>NUCLEOTIDE SEQUENCE [LARGE SCALE GENOMIC DNA]</scope>
    <source>
        <strain evidence="2 3">CCMP1005</strain>
    </source>
</reference>
<dbReference type="Gene3D" id="1.10.287.110">
    <property type="entry name" value="DnaJ domain"/>
    <property type="match status" value="1"/>
</dbReference>
<evidence type="ECO:0000313" key="2">
    <source>
        <dbReference type="EMBL" id="EJK68380.1"/>
    </source>
</evidence>
<dbReference type="PANTHER" id="PTHR45006">
    <property type="entry name" value="DNAJ-LIKE PROTEIN 1"/>
    <property type="match status" value="1"/>
</dbReference>
<dbReference type="PROSITE" id="PS50076">
    <property type="entry name" value="DNAJ_2"/>
    <property type="match status" value="1"/>
</dbReference>
<name>K0SSJ7_THAOC</name>
<evidence type="ECO:0000313" key="3">
    <source>
        <dbReference type="Proteomes" id="UP000266841"/>
    </source>
</evidence>
<organism evidence="2 3">
    <name type="scientific">Thalassiosira oceanica</name>
    <name type="common">Marine diatom</name>
    <dbReference type="NCBI Taxonomy" id="159749"/>
    <lineage>
        <taxon>Eukaryota</taxon>
        <taxon>Sar</taxon>
        <taxon>Stramenopiles</taxon>
        <taxon>Ochrophyta</taxon>
        <taxon>Bacillariophyta</taxon>
        <taxon>Coscinodiscophyceae</taxon>
        <taxon>Thalassiosirophycidae</taxon>
        <taxon>Thalassiosirales</taxon>
        <taxon>Thalassiosiraceae</taxon>
        <taxon>Thalassiosira</taxon>
    </lineage>
</organism>
<dbReference type="InterPro" id="IPR052814">
    <property type="entry name" value="Peroxisomal_DnaJ"/>
</dbReference>
<dbReference type="SUPFAM" id="SSF46565">
    <property type="entry name" value="Chaperone J-domain"/>
    <property type="match status" value="1"/>
</dbReference>
<dbReference type="GO" id="GO:0005829">
    <property type="term" value="C:cytosol"/>
    <property type="evidence" value="ECO:0007669"/>
    <property type="project" value="TreeGrafter"/>
</dbReference>
<dbReference type="eggNOG" id="ENOG502QZ4U">
    <property type="taxonomic scope" value="Eukaryota"/>
</dbReference>
<accession>K0SSJ7</accession>
<feature type="domain" description="J" evidence="1">
    <location>
        <begin position="39"/>
        <end position="124"/>
    </location>
</feature>
<comment type="caution">
    <text evidence="2">The sequence shown here is derived from an EMBL/GenBank/DDBJ whole genome shotgun (WGS) entry which is preliminary data.</text>
</comment>
<dbReference type="Proteomes" id="UP000266841">
    <property type="component" value="Unassembled WGS sequence"/>
</dbReference>
<dbReference type="InterPro" id="IPR036869">
    <property type="entry name" value="J_dom_sf"/>
</dbReference>
<evidence type="ECO:0000259" key="1">
    <source>
        <dbReference type="PROSITE" id="PS50076"/>
    </source>
</evidence>
<dbReference type="GO" id="GO:0016558">
    <property type="term" value="P:protein import into peroxisome matrix"/>
    <property type="evidence" value="ECO:0007669"/>
    <property type="project" value="TreeGrafter"/>
</dbReference>
<protein>
    <recommendedName>
        <fullName evidence="1">J domain-containing protein</fullName>
    </recommendedName>
</protein>
<dbReference type="CDD" id="cd06257">
    <property type="entry name" value="DnaJ"/>
    <property type="match status" value="1"/>
</dbReference>
<sequence>MQSALRQGRVRDGRNDLEPAIVKQLDTRLIQTQFGDGASLFSILEIKTGASDEEIRHAYLKKGRQILFEHGLVSEDRRGKRRYDDTPRQLRDCPRDARLQFQAITVAFEVLTNPALRREYDVFGIPKTDYCNALKTNRRKGRQKGVRWSPFVEEKLFEPSPDEHVQSVTHMHIETEQRWMAEHRRKLQRSLETFRKNVRQTDTKEAEIWSADKDDNNNSISQVDEVLSVESCSRTSQSSADSSMGSNLLEPKSSGIVSPAAFARSDLEGLKSMHDCHSPGSVLDFQDNVKDVLMHSSMKACDCGVLLPFLGEEDTIDAVY</sequence>
<dbReference type="OrthoDB" id="49682at2759"/>
<dbReference type="PANTHER" id="PTHR45006:SF1">
    <property type="entry name" value="DNAJ-LIKE PROTEIN 1"/>
    <property type="match status" value="1"/>
</dbReference>